<name>A0A174VFJ3_9BACE</name>
<dbReference type="InterPro" id="IPR003329">
    <property type="entry name" value="Cytidylyl_trans"/>
</dbReference>
<dbReference type="GO" id="GO:0008781">
    <property type="term" value="F:N-acylneuraminate cytidylyltransferase activity"/>
    <property type="evidence" value="ECO:0007669"/>
    <property type="project" value="TreeGrafter"/>
</dbReference>
<dbReference type="AlphaFoldDB" id="A0A174VFJ3"/>
<dbReference type="RefSeq" id="WP_055256468.1">
    <property type="nucleotide sequence ID" value="NZ_CAXSUM010000005.1"/>
</dbReference>
<dbReference type="Gene3D" id="3.90.550.10">
    <property type="entry name" value="Spore Coat Polysaccharide Biosynthesis Protein SpsA, Chain A"/>
    <property type="match status" value="1"/>
</dbReference>
<dbReference type="InterPro" id="IPR029044">
    <property type="entry name" value="Nucleotide-diphossugar_trans"/>
</dbReference>
<dbReference type="EMBL" id="CZBL01000010">
    <property type="protein sequence ID" value="CUQ29849.1"/>
    <property type="molecule type" value="Genomic_DNA"/>
</dbReference>
<accession>A0A174VFJ3</accession>
<keyword evidence="1" id="KW-0548">Nucleotidyltransferase</keyword>
<organism evidence="1 2">
    <name type="scientific">Bacteroides caccae</name>
    <dbReference type="NCBI Taxonomy" id="47678"/>
    <lineage>
        <taxon>Bacteria</taxon>
        <taxon>Pseudomonadati</taxon>
        <taxon>Bacteroidota</taxon>
        <taxon>Bacteroidia</taxon>
        <taxon>Bacteroidales</taxon>
        <taxon>Bacteroidaceae</taxon>
        <taxon>Bacteroides</taxon>
    </lineage>
</organism>
<dbReference type="PANTHER" id="PTHR21485:SF6">
    <property type="entry name" value="N-ACYLNEURAMINATE CYTIDYLYLTRANSFERASE-RELATED"/>
    <property type="match status" value="1"/>
</dbReference>
<proteinExistence type="predicted"/>
<gene>
    <name evidence="1" type="ORF">ERS852558_02489</name>
</gene>
<dbReference type="CDD" id="cd02513">
    <property type="entry name" value="CMP-NeuAc_Synthase"/>
    <property type="match status" value="1"/>
</dbReference>
<dbReference type="InterPro" id="IPR050793">
    <property type="entry name" value="CMP-NeuNAc_synthase"/>
</dbReference>
<evidence type="ECO:0000313" key="2">
    <source>
        <dbReference type="Proteomes" id="UP000095725"/>
    </source>
</evidence>
<dbReference type="Pfam" id="PF02348">
    <property type="entry name" value="CTP_transf_3"/>
    <property type="match status" value="1"/>
</dbReference>
<keyword evidence="1" id="KW-0808">Transferase</keyword>
<sequence>MDKISFFLPTRKGSERVKNKNTRPFAGIKGGLVENKIKQLLSCKRIDEIIFSTNDENCVEVANKFTSDKRLKIIPRPEELCLSSTNLQDLICYVPTITDADHILWGHVTTPLASADDYDRGIEFYLSKLHEGYDSLVGVTELRNFLLTKEGKLINNTLDIPWPRTQDLEPLYEINHTMFLAKREVYTVQKNRIGQKPLLHIMDEFHSKDIDWEEDFTIAEIMYKYINSRTLASNNDVLFATNKR</sequence>
<dbReference type="SUPFAM" id="SSF53448">
    <property type="entry name" value="Nucleotide-diphospho-sugar transferases"/>
    <property type="match status" value="1"/>
</dbReference>
<protein>
    <submittedName>
        <fullName evidence="1">Acylneuraminate cytidylyltransferase</fullName>
    </submittedName>
</protein>
<dbReference type="PANTHER" id="PTHR21485">
    <property type="entry name" value="HAD SUPERFAMILY MEMBERS CMAS AND KDSC"/>
    <property type="match status" value="1"/>
</dbReference>
<dbReference type="Proteomes" id="UP000095725">
    <property type="component" value="Unassembled WGS sequence"/>
</dbReference>
<reference evidence="1 2" key="1">
    <citation type="submission" date="2015-09" db="EMBL/GenBank/DDBJ databases">
        <authorList>
            <consortium name="Pathogen Informatics"/>
        </authorList>
    </citation>
    <scope>NUCLEOTIDE SEQUENCE [LARGE SCALE GENOMIC DNA]</scope>
    <source>
        <strain evidence="1 2">2789STDY5834946</strain>
    </source>
</reference>
<evidence type="ECO:0000313" key="1">
    <source>
        <dbReference type="EMBL" id="CUQ29849.1"/>
    </source>
</evidence>